<keyword evidence="2" id="KW-1185">Reference proteome</keyword>
<protein>
    <submittedName>
        <fullName evidence="1">Uncharacterized protein</fullName>
    </submittedName>
</protein>
<evidence type="ECO:0000313" key="2">
    <source>
        <dbReference type="Proteomes" id="UP000240384"/>
    </source>
</evidence>
<dbReference type="OrthoDB" id="38750at10239"/>
<proteinExistence type="predicted"/>
<evidence type="ECO:0000313" key="1">
    <source>
        <dbReference type="EMBL" id="ATW59053.1"/>
    </source>
</evidence>
<reference evidence="2" key="1">
    <citation type="submission" date="2017-10" db="EMBL/GenBank/DDBJ databases">
        <authorList>
            <person name="Banno H."/>
            <person name="Chua N.-H."/>
        </authorList>
    </citation>
    <scope>NUCLEOTIDE SEQUENCE [LARGE SCALE GENOMIC DNA]</scope>
</reference>
<gene>
    <name evidence="1" type="ORF">PBI_MAHDIA_54</name>
</gene>
<dbReference type="Proteomes" id="UP000240384">
    <property type="component" value="Segment"/>
</dbReference>
<accession>A0A2H4P9Y8</accession>
<dbReference type="EMBL" id="MG198783">
    <property type="protein sequence ID" value="ATW59053.1"/>
    <property type="molecule type" value="Genomic_DNA"/>
</dbReference>
<sequence>MSKPRTRVHNVILAVNEADAVAAMQRDPSVAGWSVITRESQLHGLMIDQWAITERAASNMRQLPKMIRYLGGRTEITEKLRSRGEL</sequence>
<name>A0A2H4P9Y8_9CAUD</name>
<organism evidence="1 2">
    <name type="scientific">Gordonia phage Mahdia</name>
    <dbReference type="NCBI Taxonomy" id="2047873"/>
    <lineage>
        <taxon>Viruses</taxon>
        <taxon>Duplodnaviria</taxon>
        <taxon>Heunggongvirae</taxon>
        <taxon>Uroviricota</taxon>
        <taxon>Caudoviricetes</taxon>
        <taxon>Gustavvirus</taxon>
        <taxon>Gustavvirus mahdia</taxon>
    </lineage>
</organism>